<organism evidence="4 5">
    <name type="scientific">Pocillopora meandrina</name>
    <dbReference type="NCBI Taxonomy" id="46732"/>
    <lineage>
        <taxon>Eukaryota</taxon>
        <taxon>Metazoa</taxon>
        <taxon>Cnidaria</taxon>
        <taxon>Anthozoa</taxon>
        <taxon>Hexacorallia</taxon>
        <taxon>Scleractinia</taxon>
        <taxon>Astrocoeniina</taxon>
        <taxon>Pocilloporidae</taxon>
        <taxon>Pocillopora</taxon>
    </lineage>
</organism>
<evidence type="ECO:0000313" key="5">
    <source>
        <dbReference type="Proteomes" id="UP001159428"/>
    </source>
</evidence>
<gene>
    <name evidence="4" type="ORF">PMEA_00026652</name>
</gene>
<protein>
    <recommendedName>
        <fullName evidence="3">UMOD/GP2/OIT3-like D8C domain-containing protein</fullName>
    </recommendedName>
</protein>
<proteinExistence type="predicted"/>
<evidence type="ECO:0000256" key="2">
    <source>
        <dbReference type="ARBA" id="ARBA00023157"/>
    </source>
</evidence>
<evidence type="ECO:0000313" key="4">
    <source>
        <dbReference type="EMBL" id="CAH3151982.1"/>
    </source>
</evidence>
<dbReference type="Pfam" id="PF23283">
    <property type="entry name" value="D8C_UMOD"/>
    <property type="match status" value="1"/>
</dbReference>
<keyword evidence="2" id="KW-1015">Disulfide bond</keyword>
<dbReference type="PANTHER" id="PTHR36191:SF4">
    <property type="entry name" value="VWFD DOMAIN-CONTAINING PROTEIN"/>
    <property type="match status" value="1"/>
</dbReference>
<dbReference type="Proteomes" id="UP001159428">
    <property type="component" value="Unassembled WGS sequence"/>
</dbReference>
<dbReference type="EMBL" id="CALNXJ010000050">
    <property type="protein sequence ID" value="CAH3151982.1"/>
    <property type="molecule type" value="Genomic_DNA"/>
</dbReference>
<evidence type="ECO:0000256" key="1">
    <source>
        <dbReference type="ARBA" id="ARBA00022729"/>
    </source>
</evidence>
<keyword evidence="5" id="KW-1185">Reference proteome</keyword>
<dbReference type="AlphaFoldDB" id="A0AAU9XPB0"/>
<reference evidence="4 5" key="1">
    <citation type="submission" date="2022-05" db="EMBL/GenBank/DDBJ databases">
        <authorList>
            <consortium name="Genoscope - CEA"/>
            <person name="William W."/>
        </authorList>
    </citation>
    <scope>NUCLEOTIDE SEQUENCE [LARGE SCALE GENOMIC DNA]</scope>
</reference>
<accession>A0AAU9XPB0</accession>
<dbReference type="InterPro" id="IPR057774">
    <property type="entry name" value="D8C_UMOD/GP2/OIT3-like"/>
</dbReference>
<comment type="caution">
    <text evidence="4">The sequence shown here is derived from an EMBL/GenBank/DDBJ whole genome shotgun (WGS) entry which is preliminary data.</text>
</comment>
<evidence type="ECO:0000259" key="3">
    <source>
        <dbReference type="Pfam" id="PF23283"/>
    </source>
</evidence>
<keyword evidence="1" id="KW-0732">Signal</keyword>
<name>A0AAU9XPB0_9CNID</name>
<sequence>MKCEADGCYNYTNLTNANRNRNYDTPLHGPSLCDDKLIEGWHRFVGDAGTKMPTTSVLAFKCGTDRPGWLNGAHPTVEDGKVKRKVCFSDLSMDCRSDINIVVKNCGSFYIYYLHETPNCSWRYCGTN</sequence>
<feature type="domain" description="UMOD/GP2/OIT3-like D8C" evidence="3">
    <location>
        <begin position="44"/>
        <end position="125"/>
    </location>
</feature>
<dbReference type="PANTHER" id="PTHR36191">
    <property type="entry name" value="ENDO/EXONUCLEASE/PHOSPHATASE DOMAIN-CONTAINING PROTEIN-RELATED"/>
    <property type="match status" value="1"/>
</dbReference>